<protein>
    <submittedName>
        <fullName evidence="1">DUF2313 domain-containing protein</fullName>
    </submittedName>
</protein>
<accession>A0A413DGX6</accession>
<evidence type="ECO:0000313" key="1">
    <source>
        <dbReference type="EMBL" id="RGW85178.1"/>
    </source>
</evidence>
<evidence type="ECO:0000313" key="2">
    <source>
        <dbReference type="Proteomes" id="UP000283683"/>
    </source>
</evidence>
<dbReference type="Proteomes" id="UP000283683">
    <property type="component" value="Unassembled WGS sequence"/>
</dbReference>
<gene>
    <name evidence="1" type="ORF">DWV45_14735</name>
</gene>
<proteinExistence type="predicted"/>
<dbReference type="EMBL" id="QSAZ01000019">
    <property type="protein sequence ID" value="RGW85178.1"/>
    <property type="molecule type" value="Genomic_DNA"/>
</dbReference>
<comment type="caution">
    <text evidence="1">The sequence shown here is derived from an EMBL/GenBank/DDBJ whole genome shotgun (WGS) entry which is preliminary data.</text>
</comment>
<dbReference type="InterPro" id="IPR018755">
    <property type="entry name" value="Phage_Mu_Gp48"/>
</dbReference>
<dbReference type="Pfam" id="PF10076">
    <property type="entry name" value="Phage_Mu_Gp48"/>
    <property type="match status" value="1"/>
</dbReference>
<dbReference type="AlphaFoldDB" id="A0A413DGX6"/>
<sequence>MQTMILNHYPPVIKQIKDIQQIAKAEDIEFTKLNTSITEVIRNMFVFTADETGVKRFEKLLGITPKAAQSLDDRKIYIISMMNRRKMSLEELTAMLSNYSEGIRLINDMSNFEMIVEINTDAGSLETINSIIDEILPLNIYFEFALQRETTIKYKLEDLIFMAFEPAAGENEHCNFDNNITAIKKADYTQSVAGFSYVNSYENAGAFVCGVECCLAMQAPFETQESVVNIETATEAETTPIRTCGEENAIIGEDTPFTMAESAVTVQEDVTAAVTQLKICGTDYAREEG</sequence>
<organism evidence="1 2">
    <name type="scientific">Agathobacter rectalis</name>
    <dbReference type="NCBI Taxonomy" id="39491"/>
    <lineage>
        <taxon>Bacteria</taxon>
        <taxon>Bacillati</taxon>
        <taxon>Bacillota</taxon>
        <taxon>Clostridia</taxon>
        <taxon>Lachnospirales</taxon>
        <taxon>Lachnospiraceae</taxon>
        <taxon>Agathobacter</taxon>
    </lineage>
</organism>
<reference evidence="1 2" key="1">
    <citation type="submission" date="2018-08" db="EMBL/GenBank/DDBJ databases">
        <title>A genome reference for cultivated species of the human gut microbiota.</title>
        <authorList>
            <person name="Zou Y."/>
            <person name="Xue W."/>
            <person name="Luo G."/>
        </authorList>
    </citation>
    <scope>NUCLEOTIDE SEQUENCE [LARGE SCALE GENOMIC DNA]</scope>
    <source>
        <strain evidence="1 2">AF06-19</strain>
    </source>
</reference>
<name>A0A413DGX6_9FIRM</name>